<dbReference type="PANTHER" id="PTHR13252:SF9">
    <property type="entry name" value="F-BOX ONLY PROTEIN 28"/>
    <property type="match status" value="1"/>
</dbReference>
<dbReference type="AlphaFoldDB" id="A0A9N9R5M1"/>
<dbReference type="PANTHER" id="PTHR13252">
    <property type="entry name" value="F-BOX ONLY PROTEIN 28"/>
    <property type="match status" value="1"/>
</dbReference>
<proteinExistence type="predicted"/>
<evidence type="ECO:0000259" key="3">
    <source>
        <dbReference type="PROSITE" id="PS50181"/>
    </source>
</evidence>
<protein>
    <recommendedName>
        <fullName evidence="3">F-box domain-containing protein</fullName>
    </recommendedName>
</protein>
<dbReference type="InterPro" id="IPR001810">
    <property type="entry name" value="F-box_dom"/>
</dbReference>
<gene>
    <name evidence="4" type="ORF">DIATSA_LOCUS7708</name>
</gene>
<organism evidence="4 5">
    <name type="scientific">Diatraea saccharalis</name>
    <name type="common">sugarcane borer</name>
    <dbReference type="NCBI Taxonomy" id="40085"/>
    <lineage>
        <taxon>Eukaryota</taxon>
        <taxon>Metazoa</taxon>
        <taxon>Ecdysozoa</taxon>
        <taxon>Arthropoda</taxon>
        <taxon>Hexapoda</taxon>
        <taxon>Insecta</taxon>
        <taxon>Pterygota</taxon>
        <taxon>Neoptera</taxon>
        <taxon>Endopterygota</taxon>
        <taxon>Lepidoptera</taxon>
        <taxon>Glossata</taxon>
        <taxon>Ditrysia</taxon>
        <taxon>Pyraloidea</taxon>
        <taxon>Crambidae</taxon>
        <taxon>Crambinae</taxon>
        <taxon>Diatraea</taxon>
    </lineage>
</organism>
<feature type="coiled-coil region" evidence="1">
    <location>
        <begin position="239"/>
        <end position="273"/>
    </location>
</feature>
<evidence type="ECO:0000313" key="5">
    <source>
        <dbReference type="Proteomes" id="UP001153714"/>
    </source>
</evidence>
<dbReference type="InterPro" id="IPR036047">
    <property type="entry name" value="F-box-like_dom_sf"/>
</dbReference>
<dbReference type="InterPro" id="IPR039719">
    <property type="entry name" value="FBXO28"/>
</dbReference>
<evidence type="ECO:0000256" key="2">
    <source>
        <dbReference type="SAM" id="MobiDB-lite"/>
    </source>
</evidence>
<dbReference type="PROSITE" id="PS50181">
    <property type="entry name" value="FBOX"/>
    <property type="match status" value="1"/>
</dbReference>
<evidence type="ECO:0000313" key="4">
    <source>
        <dbReference type="EMBL" id="CAG9790016.1"/>
    </source>
</evidence>
<sequence length="373" mass="42980">MMDSVESGIKMDILSLPVVVLENIFSYLSYDEIAKNRIVSKAFNDICMRLLNRGFLMIERRHALALKAVKTQLPRRESERRYHPLSRHSDILTSLETRISMLNMTYTKFIDNGICCFIPGKVIDEIRRVLTIVETTKTPPRAHEVLQELRDISSMAIEHFDDKISPAFRKKLQDSVVPPPPRPAPGVLAPIAIRQDMLLIRRRLLLNTKLSLYLTAQQKKFHKRMFEYRKIAWRQRKTIRCLMRRQKEQDNTIADLRKRIEECDIKYSELTHTNQAVGGKVIAVLPNIKPRKPLINLPSLSEDDAEPPPKIPKIDDQPSTSKPKPQSTIAKIRGIANEIRTLTNLNIEGKLKRPVPLNPLAILEVEVKKQKLD</sequence>
<keyword evidence="5" id="KW-1185">Reference proteome</keyword>
<name>A0A9N9R5M1_9NEOP</name>
<reference evidence="4" key="1">
    <citation type="submission" date="2021-12" db="EMBL/GenBank/DDBJ databases">
        <authorList>
            <person name="King R."/>
        </authorList>
    </citation>
    <scope>NUCLEOTIDE SEQUENCE</scope>
</reference>
<feature type="domain" description="F-box" evidence="3">
    <location>
        <begin position="10"/>
        <end position="58"/>
    </location>
</feature>
<dbReference type="Pfam" id="PF12937">
    <property type="entry name" value="F-box-like"/>
    <property type="match status" value="1"/>
</dbReference>
<dbReference type="CDD" id="cd22100">
    <property type="entry name" value="F-box_FBXO28"/>
    <property type="match status" value="1"/>
</dbReference>
<dbReference type="SUPFAM" id="SSF81383">
    <property type="entry name" value="F-box domain"/>
    <property type="match status" value="1"/>
</dbReference>
<dbReference type="OrthoDB" id="5860767at2759"/>
<keyword evidence="1" id="KW-0175">Coiled coil</keyword>
<evidence type="ECO:0000256" key="1">
    <source>
        <dbReference type="SAM" id="Coils"/>
    </source>
</evidence>
<dbReference type="EMBL" id="OU893351">
    <property type="protein sequence ID" value="CAG9790016.1"/>
    <property type="molecule type" value="Genomic_DNA"/>
</dbReference>
<dbReference type="GO" id="GO:0000209">
    <property type="term" value="P:protein polyubiquitination"/>
    <property type="evidence" value="ECO:0007669"/>
    <property type="project" value="TreeGrafter"/>
</dbReference>
<feature type="compositionally biased region" description="Polar residues" evidence="2">
    <location>
        <begin position="317"/>
        <end position="329"/>
    </location>
</feature>
<accession>A0A9N9R5M1</accession>
<reference evidence="4" key="2">
    <citation type="submission" date="2022-10" db="EMBL/GenBank/DDBJ databases">
        <authorList>
            <consortium name="ENA_rothamsted_submissions"/>
            <consortium name="culmorum"/>
            <person name="King R."/>
        </authorList>
    </citation>
    <scope>NUCLEOTIDE SEQUENCE</scope>
</reference>
<feature type="region of interest" description="Disordered" evidence="2">
    <location>
        <begin position="295"/>
        <end position="331"/>
    </location>
</feature>
<dbReference type="Proteomes" id="UP001153714">
    <property type="component" value="Chromosome 20"/>
</dbReference>